<accession>A0ABX3P3I9</accession>
<dbReference type="Proteomes" id="UP000192277">
    <property type="component" value="Unassembled WGS sequence"/>
</dbReference>
<dbReference type="Pfam" id="PF13489">
    <property type="entry name" value="Methyltransf_23"/>
    <property type="match status" value="1"/>
</dbReference>
<keyword evidence="2" id="KW-1185">Reference proteome</keyword>
<name>A0ABX3P3I9_9BACT</name>
<dbReference type="Gene3D" id="3.40.50.150">
    <property type="entry name" value="Vaccinia Virus protein VP39"/>
    <property type="match status" value="1"/>
</dbReference>
<protein>
    <recommendedName>
        <fullName evidence="3">Methyltransferase type 12</fullName>
    </recommendedName>
</protein>
<evidence type="ECO:0008006" key="3">
    <source>
        <dbReference type="Google" id="ProtNLM"/>
    </source>
</evidence>
<evidence type="ECO:0000313" key="2">
    <source>
        <dbReference type="Proteomes" id="UP000192277"/>
    </source>
</evidence>
<proteinExistence type="predicted"/>
<dbReference type="EMBL" id="LWBO01000005">
    <property type="protein sequence ID" value="OQP51544.1"/>
    <property type="molecule type" value="Genomic_DNA"/>
</dbReference>
<reference evidence="1 2" key="1">
    <citation type="submission" date="2016-04" db="EMBL/GenBank/DDBJ databases">
        <authorList>
            <person name="Chen L."/>
            <person name="Zhuang W."/>
            <person name="Wang G."/>
        </authorList>
    </citation>
    <scope>NUCLEOTIDE SEQUENCE [LARGE SCALE GENOMIC DNA]</scope>
    <source>
        <strain evidence="2">GR20</strain>
    </source>
</reference>
<comment type="caution">
    <text evidence="1">The sequence shown here is derived from an EMBL/GenBank/DDBJ whole genome shotgun (WGS) entry which is preliminary data.</text>
</comment>
<organism evidence="1 2">
    <name type="scientific">Niastella koreensis</name>
    <dbReference type="NCBI Taxonomy" id="354356"/>
    <lineage>
        <taxon>Bacteria</taxon>
        <taxon>Pseudomonadati</taxon>
        <taxon>Bacteroidota</taxon>
        <taxon>Chitinophagia</taxon>
        <taxon>Chitinophagales</taxon>
        <taxon>Chitinophagaceae</taxon>
        <taxon>Niastella</taxon>
    </lineage>
</organism>
<dbReference type="CDD" id="cd02440">
    <property type="entry name" value="AdoMet_MTases"/>
    <property type="match status" value="1"/>
</dbReference>
<dbReference type="PANTHER" id="PTHR43861">
    <property type="entry name" value="TRANS-ACONITATE 2-METHYLTRANSFERASE-RELATED"/>
    <property type="match status" value="1"/>
</dbReference>
<gene>
    <name evidence="1" type="ORF">A4D02_25865</name>
</gene>
<sequence length="237" mass="27119">MIAHPDKFAGFYNNGLLDFDRRLAYYAYQQFKPYFKNKTCLELGPATGYMTCHLLNDFKEVTAVEGSLNLLEQIPDHPSLVKVHSLFEEYEPGKKFDTIIMSHVLEHIFDPVALLKRIKGWLADEGVFIVGVPNAKSFHRLAAVEMDLLKTIYTLNDRDRAVGHYRVYDMDTLQKDAESAGYKVIDTGGIFIKFLTNKQIDDALNKEFLNEAIMDAYFKLSNVFKENSAEIFLVLGQ</sequence>
<dbReference type="SUPFAM" id="SSF53335">
    <property type="entry name" value="S-adenosyl-L-methionine-dependent methyltransferases"/>
    <property type="match status" value="1"/>
</dbReference>
<evidence type="ECO:0000313" key="1">
    <source>
        <dbReference type="EMBL" id="OQP51544.1"/>
    </source>
</evidence>
<dbReference type="RefSeq" id="WP_014219753.1">
    <property type="nucleotide sequence ID" value="NZ_LWBO01000005.1"/>
</dbReference>
<dbReference type="InterPro" id="IPR029063">
    <property type="entry name" value="SAM-dependent_MTases_sf"/>
</dbReference>